<feature type="region of interest" description="Disordered" evidence="1">
    <location>
        <begin position="101"/>
        <end position="140"/>
    </location>
</feature>
<dbReference type="AlphaFoldDB" id="A0AAD4I218"/>
<feature type="compositionally biased region" description="Basic and acidic residues" evidence="1">
    <location>
        <begin position="129"/>
        <end position="140"/>
    </location>
</feature>
<proteinExistence type="predicted"/>
<feature type="chain" id="PRO_5042223718" evidence="2">
    <location>
        <begin position="20"/>
        <end position="140"/>
    </location>
</feature>
<reference evidence="3" key="1">
    <citation type="submission" date="2021-07" db="EMBL/GenBank/DDBJ databases">
        <title>Genome Resource of American Ginseng Black Spot Pathogen Alternaria panax.</title>
        <authorList>
            <person name="Qiu C."/>
            <person name="Wang W."/>
            <person name="Liu Z."/>
        </authorList>
    </citation>
    <scope>NUCLEOTIDE SEQUENCE</scope>
    <source>
        <strain evidence="3">BNCC115425</strain>
    </source>
</reference>
<evidence type="ECO:0000313" key="3">
    <source>
        <dbReference type="EMBL" id="KAG9186105.1"/>
    </source>
</evidence>
<evidence type="ECO:0000313" key="4">
    <source>
        <dbReference type="Proteomes" id="UP001199106"/>
    </source>
</evidence>
<feature type="signal peptide" evidence="2">
    <location>
        <begin position="1"/>
        <end position="19"/>
    </location>
</feature>
<accession>A0AAD4I218</accession>
<sequence length="140" mass="15746">MTLTKVFSLAPIAVAMVHANPISSTPTRLTARVDPPKPSAYPLDNPYTNEWQYLNFNPNDATDKAHLEQLHHILCIGEMIVITSYGAGSAERALKPYLRYFGPNEEPDDPNDPVEHKYQEHVFTQDPPNDDKDSDSDPEK</sequence>
<keyword evidence="2" id="KW-0732">Signal</keyword>
<protein>
    <submittedName>
        <fullName evidence="3">Uncharacterized protein</fullName>
    </submittedName>
</protein>
<organism evidence="3 4">
    <name type="scientific">Alternaria panax</name>
    <dbReference type="NCBI Taxonomy" id="48097"/>
    <lineage>
        <taxon>Eukaryota</taxon>
        <taxon>Fungi</taxon>
        <taxon>Dikarya</taxon>
        <taxon>Ascomycota</taxon>
        <taxon>Pezizomycotina</taxon>
        <taxon>Dothideomycetes</taxon>
        <taxon>Pleosporomycetidae</taxon>
        <taxon>Pleosporales</taxon>
        <taxon>Pleosporineae</taxon>
        <taxon>Pleosporaceae</taxon>
        <taxon>Alternaria</taxon>
        <taxon>Alternaria sect. Panax</taxon>
    </lineage>
</organism>
<gene>
    <name evidence="3" type="ORF">G6011_02661</name>
</gene>
<dbReference type="Proteomes" id="UP001199106">
    <property type="component" value="Unassembled WGS sequence"/>
</dbReference>
<name>A0AAD4I218_9PLEO</name>
<evidence type="ECO:0000256" key="2">
    <source>
        <dbReference type="SAM" id="SignalP"/>
    </source>
</evidence>
<keyword evidence="4" id="KW-1185">Reference proteome</keyword>
<comment type="caution">
    <text evidence="3">The sequence shown here is derived from an EMBL/GenBank/DDBJ whole genome shotgun (WGS) entry which is preliminary data.</text>
</comment>
<dbReference type="EMBL" id="JAANER010000009">
    <property type="protein sequence ID" value="KAG9186105.1"/>
    <property type="molecule type" value="Genomic_DNA"/>
</dbReference>
<evidence type="ECO:0000256" key="1">
    <source>
        <dbReference type="SAM" id="MobiDB-lite"/>
    </source>
</evidence>